<dbReference type="GO" id="GO:0005615">
    <property type="term" value="C:extracellular space"/>
    <property type="evidence" value="ECO:0007669"/>
    <property type="project" value="TreeGrafter"/>
</dbReference>
<feature type="signal peptide" evidence="8">
    <location>
        <begin position="1"/>
        <end position="23"/>
    </location>
</feature>
<dbReference type="FunFam" id="2.10.80.10:FF:000001">
    <property type="entry name" value="Dickkopf WNT-signaling pathway inhibitor 2"/>
    <property type="match status" value="1"/>
</dbReference>
<evidence type="ECO:0000256" key="1">
    <source>
        <dbReference type="ARBA" id="ARBA00004613"/>
    </source>
</evidence>
<dbReference type="CDD" id="cd23272">
    <property type="entry name" value="Dkk1_Cys2"/>
    <property type="match status" value="1"/>
</dbReference>
<dbReference type="GO" id="GO:0048019">
    <property type="term" value="F:receptor antagonist activity"/>
    <property type="evidence" value="ECO:0007669"/>
    <property type="project" value="TreeGrafter"/>
</dbReference>
<keyword evidence="13" id="KW-1185">Reference proteome</keyword>
<organism evidence="12 13">
    <name type="scientific">Mugilogobius chulae</name>
    <name type="common">yellowstripe goby</name>
    <dbReference type="NCBI Taxonomy" id="88201"/>
    <lineage>
        <taxon>Eukaryota</taxon>
        <taxon>Metazoa</taxon>
        <taxon>Chordata</taxon>
        <taxon>Craniata</taxon>
        <taxon>Vertebrata</taxon>
        <taxon>Euteleostomi</taxon>
        <taxon>Actinopterygii</taxon>
        <taxon>Neopterygii</taxon>
        <taxon>Teleostei</taxon>
        <taxon>Neoteleostei</taxon>
        <taxon>Acanthomorphata</taxon>
        <taxon>Gobiaria</taxon>
        <taxon>Gobiiformes</taxon>
        <taxon>Gobioidei</taxon>
        <taxon>Gobiidae</taxon>
        <taxon>Gobionellinae</taxon>
        <taxon>Mugilogobius</taxon>
    </lineage>
</organism>
<dbReference type="PANTHER" id="PTHR12113">
    <property type="entry name" value="DICKKOPF3-LIKE 3"/>
    <property type="match status" value="1"/>
</dbReference>
<dbReference type="InterPro" id="IPR048499">
    <property type="entry name" value="DIKK1/2/4_C-subdom2"/>
</dbReference>
<name>A0AAW0P572_9GOBI</name>
<dbReference type="GO" id="GO:0016055">
    <property type="term" value="P:Wnt signaling pathway"/>
    <property type="evidence" value="ECO:0007669"/>
    <property type="project" value="UniProtKB-KW"/>
</dbReference>
<evidence type="ECO:0000259" key="9">
    <source>
        <dbReference type="Pfam" id="PF04706"/>
    </source>
</evidence>
<evidence type="ECO:0000256" key="4">
    <source>
        <dbReference type="ARBA" id="ARBA00022525"/>
    </source>
</evidence>
<dbReference type="GO" id="GO:0090090">
    <property type="term" value="P:negative regulation of canonical Wnt signaling pathway"/>
    <property type="evidence" value="ECO:0007669"/>
    <property type="project" value="TreeGrafter"/>
</dbReference>
<evidence type="ECO:0000313" key="13">
    <source>
        <dbReference type="Proteomes" id="UP001460270"/>
    </source>
</evidence>
<keyword evidence="3" id="KW-0217">Developmental protein</keyword>
<feature type="chain" id="PRO_5043575626" description="AIG1-type G domain-containing protein" evidence="8">
    <location>
        <begin position="24"/>
        <end position="484"/>
    </location>
</feature>
<evidence type="ECO:0000256" key="3">
    <source>
        <dbReference type="ARBA" id="ARBA00022473"/>
    </source>
</evidence>
<comment type="similarity">
    <text evidence="2">Belongs to the dickkopf family.</text>
</comment>
<evidence type="ECO:0000259" key="10">
    <source>
        <dbReference type="Pfam" id="PF21479"/>
    </source>
</evidence>
<dbReference type="InterPro" id="IPR027417">
    <property type="entry name" value="P-loop_NTPase"/>
</dbReference>
<accession>A0AAW0P572</accession>
<evidence type="ECO:0000259" key="11">
    <source>
        <dbReference type="Pfam" id="PF21481"/>
    </source>
</evidence>
<sequence>MSPQILAVFSLVLLSLEFRLGGARVKLNSIRTVILRDSYILPMNRSIWEPSLDFTMYQCMSDLECREGSYCHSSPKGVAHSRCHSCRRRKRRCHRDGMCCPGNHCSNNICVANADSFESQRIPDGSMTSLTSRKSWRRRGRADMKAVAGKGQVGDPCLRSTDCSDGLCCARHFWTRICKPVLQEGQVCTRHRRKGAHGLELFQRCPCGDGLTCRTLKDAKTPPAEAQPASSLLAAVAANSKLASSRHLAPHTSVLSSSKSSSASMVAKTRLHESSLWIQMSVQNISSALCGVIKNIISENQDGDTKTLELNVLLLGERQSGRSSVGNALIGGTVFHSGPSFGVASVTSQPQRVCRTFSRYFRRNGVQSHLSLQGVHVIVMVVRVDLINKETQLQRNAESLFGPDWYKHSLLILTHADRLKEVGLHQSLFLTQAPDWLRVLAKKLVGGVLFVDSSSDWPSLTGEPIRERVLRLSARNHHQTLSVI</sequence>
<reference evidence="13" key="1">
    <citation type="submission" date="2024-04" db="EMBL/GenBank/DDBJ databases">
        <title>Salinicola lusitanus LLJ914,a marine bacterium isolated from the Okinawa Trough.</title>
        <authorList>
            <person name="Li J."/>
        </authorList>
    </citation>
    <scope>NUCLEOTIDE SEQUENCE [LARGE SCALE GENOMIC DNA]</scope>
</reference>
<keyword evidence="4" id="KW-0964">Secreted</keyword>
<evidence type="ECO:0000256" key="2">
    <source>
        <dbReference type="ARBA" id="ARBA00010842"/>
    </source>
</evidence>
<evidence type="ECO:0000256" key="5">
    <source>
        <dbReference type="ARBA" id="ARBA00022687"/>
    </source>
</evidence>
<gene>
    <name evidence="12" type="ORF">WMY93_014730</name>
</gene>
<evidence type="ECO:0000313" key="12">
    <source>
        <dbReference type="EMBL" id="KAK7910046.1"/>
    </source>
</evidence>
<feature type="domain" description="Dickkopf N-terminal cysteine-rich" evidence="9">
    <location>
        <begin position="58"/>
        <end position="111"/>
    </location>
</feature>
<dbReference type="InterPro" id="IPR048500">
    <property type="entry name" value="DIKK1/2/4_C-subdom1"/>
</dbReference>
<proteinExistence type="inferred from homology"/>
<dbReference type="Gene3D" id="3.40.50.300">
    <property type="entry name" value="P-loop containing nucleotide triphosphate hydrolases"/>
    <property type="match status" value="2"/>
</dbReference>
<feature type="domain" description="Dickkopf-related protein 1/2/4 C-terminal subdomain 2" evidence="10">
    <location>
        <begin position="185"/>
        <end position="220"/>
    </location>
</feature>
<keyword evidence="5" id="KW-0879">Wnt signaling pathway</keyword>
<dbReference type="AlphaFoldDB" id="A0AAW0P572"/>
<dbReference type="EMBL" id="JBBPFD010000010">
    <property type="protein sequence ID" value="KAK7910046.1"/>
    <property type="molecule type" value="Genomic_DNA"/>
</dbReference>
<comment type="caution">
    <text evidence="12">The sequence shown here is derived from an EMBL/GenBank/DDBJ whole genome shotgun (WGS) entry which is preliminary data.</text>
</comment>
<evidence type="ECO:0000256" key="6">
    <source>
        <dbReference type="ARBA" id="ARBA00022729"/>
    </source>
</evidence>
<dbReference type="Proteomes" id="UP001460270">
    <property type="component" value="Unassembled WGS sequence"/>
</dbReference>
<dbReference type="PANTHER" id="PTHR12113:SF12">
    <property type="entry name" value="DICKKOPF-RELATED PROTEIN 2"/>
    <property type="match status" value="1"/>
</dbReference>
<keyword evidence="6 8" id="KW-0732">Signal</keyword>
<dbReference type="InterPro" id="IPR006796">
    <property type="entry name" value="Dickkopf_N"/>
</dbReference>
<dbReference type="InterPro" id="IPR047304">
    <property type="entry name" value="Dkk1_Cys2"/>
</dbReference>
<protein>
    <recommendedName>
        <fullName evidence="14">AIG1-type G domain-containing protein</fullName>
    </recommendedName>
</protein>
<dbReference type="Pfam" id="PF04706">
    <property type="entry name" value="Dickkopf_N"/>
    <property type="match status" value="1"/>
</dbReference>
<keyword evidence="7" id="KW-1015">Disulfide bond</keyword>
<dbReference type="GO" id="GO:0039706">
    <property type="term" value="F:co-receptor binding"/>
    <property type="evidence" value="ECO:0007669"/>
    <property type="project" value="TreeGrafter"/>
</dbReference>
<dbReference type="SUPFAM" id="SSF52540">
    <property type="entry name" value="P-loop containing nucleoside triphosphate hydrolases"/>
    <property type="match status" value="1"/>
</dbReference>
<dbReference type="Pfam" id="PF21481">
    <property type="entry name" value="DIKK1-2-4_C-subdom1"/>
    <property type="match status" value="1"/>
</dbReference>
<evidence type="ECO:0008006" key="14">
    <source>
        <dbReference type="Google" id="ProtNLM"/>
    </source>
</evidence>
<dbReference type="Gene3D" id="2.10.80.10">
    <property type="entry name" value="Lipase, subunit A"/>
    <property type="match status" value="1"/>
</dbReference>
<evidence type="ECO:0000256" key="7">
    <source>
        <dbReference type="ARBA" id="ARBA00023157"/>
    </source>
</evidence>
<feature type="domain" description="Dickkopf-related protein 1/2/4 C-terminal subdomain 1" evidence="11">
    <location>
        <begin position="154"/>
        <end position="182"/>
    </location>
</feature>
<comment type="subcellular location">
    <subcellularLocation>
        <location evidence="1">Secreted</location>
    </subcellularLocation>
</comment>
<dbReference type="InterPro" id="IPR039863">
    <property type="entry name" value="DKK1-4"/>
</dbReference>
<dbReference type="Pfam" id="PF21479">
    <property type="entry name" value="DIKK1-2-4_C-subdom2"/>
    <property type="match status" value="1"/>
</dbReference>
<evidence type="ECO:0000256" key="8">
    <source>
        <dbReference type="SAM" id="SignalP"/>
    </source>
</evidence>